<sequence length="683" mass="79479">SFSFSDPYIRAFNEEQSTFSMPFDFFLSNNLTNNNSYDPSLNFNRLTEESMQIIQEQVNTQEQQDDKECDYDLTNNSYDPSLGNNVNFNRLTKESVQIIQEQVNTQEVTYEQQSDKKYEYDDEEFEHDNERNDNVIKVGAPFTSWECLENALKRYESEVRFKAIKFQLERDSNGAIIRRYFVCENSKEHQPKKKTDSMDHRERKSKKVGCPWQLNARYRKNDEFAPSLRSFSQEVLDDIKFLTQECGLGANAQRRYISKKFPEQPLYDHDLYNAICKYKNQLGYKRENDAAEMFKYRNNRSEAELIHRWEELLVKYPASESYLKQLWKSRYSWAKIYVCTTFCAGMQSTQRVEGINRHIKTEVNAKTSLLNLGKAIQIRLECESQYQRLSEYKNSLPIKGLPSFQSVFFEPIQDIIKKYLTLKSSSVQNEQISQSILYCACLFEPSKELTMLPSAHECTDGYLEDEYDALQASLENIMNIVNYKHILEIWKVLLFDHHDHSSDATELDMNEEINQVVSIRGSNTYQATIHASITEKQEYAHGFGIAKSGLKFAMENGLVNEFVGLIVKFIENNSEVNTNKRMTVDINQIENPKKSKHKGHPKLQNSTQQDIPKDINPKQDLNKRQDLDSEQDLNSNRYKLRKRAETDSENENCVSSGTKENSASKIEACHCGNCYGTGHYATT</sequence>
<proteinExistence type="predicted"/>
<reference evidence="2" key="1">
    <citation type="submission" date="2021-06" db="EMBL/GenBank/DDBJ databases">
        <authorList>
            <person name="Kallberg Y."/>
            <person name="Tangrot J."/>
            <person name="Rosling A."/>
        </authorList>
    </citation>
    <scope>NUCLEOTIDE SEQUENCE</scope>
    <source>
        <strain evidence="2">MA453B</strain>
    </source>
</reference>
<dbReference type="EMBL" id="CAJVPY010019416">
    <property type="protein sequence ID" value="CAG8771481.1"/>
    <property type="molecule type" value="Genomic_DNA"/>
</dbReference>
<keyword evidence="3" id="KW-1185">Reference proteome</keyword>
<evidence type="ECO:0000256" key="1">
    <source>
        <dbReference type="SAM" id="MobiDB-lite"/>
    </source>
</evidence>
<feature type="region of interest" description="Disordered" evidence="1">
    <location>
        <begin position="590"/>
        <end position="659"/>
    </location>
</feature>
<accession>A0A9N9JBK1</accession>
<protein>
    <submittedName>
        <fullName evidence="2">8897_t:CDS:1</fullName>
    </submittedName>
</protein>
<dbReference type="PANTHER" id="PTHR47718:SF7">
    <property type="entry name" value="PROTEIN FAR1-RELATED SEQUENCE"/>
    <property type="match status" value="1"/>
</dbReference>
<gene>
    <name evidence="2" type="ORF">DERYTH_LOCUS18736</name>
</gene>
<comment type="caution">
    <text evidence="2">The sequence shown here is derived from an EMBL/GenBank/DDBJ whole genome shotgun (WGS) entry which is preliminary data.</text>
</comment>
<evidence type="ECO:0000313" key="2">
    <source>
        <dbReference type="EMBL" id="CAG8771481.1"/>
    </source>
</evidence>
<dbReference type="Proteomes" id="UP000789405">
    <property type="component" value="Unassembled WGS sequence"/>
</dbReference>
<feature type="non-terminal residue" evidence="2">
    <location>
        <position position="683"/>
    </location>
</feature>
<dbReference type="PANTHER" id="PTHR47718">
    <property type="entry name" value="OS01G0519700 PROTEIN"/>
    <property type="match status" value="1"/>
</dbReference>
<feature type="compositionally biased region" description="Basic and acidic residues" evidence="1">
    <location>
        <begin position="611"/>
        <end position="627"/>
    </location>
</feature>
<organism evidence="2 3">
    <name type="scientific">Dentiscutata erythropus</name>
    <dbReference type="NCBI Taxonomy" id="1348616"/>
    <lineage>
        <taxon>Eukaryota</taxon>
        <taxon>Fungi</taxon>
        <taxon>Fungi incertae sedis</taxon>
        <taxon>Mucoromycota</taxon>
        <taxon>Glomeromycotina</taxon>
        <taxon>Glomeromycetes</taxon>
        <taxon>Diversisporales</taxon>
        <taxon>Gigasporaceae</taxon>
        <taxon>Dentiscutata</taxon>
    </lineage>
</organism>
<feature type="non-terminal residue" evidence="2">
    <location>
        <position position="1"/>
    </location>
</feature>
<dbReference type="OrthoDB" id="2437997at2759"/>
<dbReference type="AlphaFoldDB" id="A0A9N9JBK1"/>
<evidence type="ECO:0000313" key="3">
    <source>
        <dbReference type="Proteomes" id="UP000789405"/>
    </source>
</evidence>
<name>A0A9N9JBK1_9GLOM</name>